<comment type="caution">
    <text evidence="7">The sequence shown here is derived from an EMBL/GenBank/DDBJ whole genome shotgun (WGS) entry which is preliminary data.</text>
</comment>
<dbReference type="InterPro" id="IPR036388">
    <property type="entry name" value="WH-like_DNA-bd_sf"/>
</dbReference>
<protein>
    <recommendedName>
        <fullName evidence="9">RNA polymerase sigma factor</fullName>
    </recommendedName>
</protein>
<dbReference type="Gene3D" id="1.10.1740.10">
    <property type="match status" value="1"/>
</dbReference>
<dbReference type="SUPFAM" id="SSF88946">
    <property type="entry name" value="Sigma2 domain of RNA polymerase sigma factors"/>
    <property type="match status" value="1"/>
</dbReference>
<evidence type="ECO:0000256" key="2">
    <source>
        <dbReference type="ARBA" id="ARBA00023015"/>
    </source>
</evidence>
<keyword evidence="4" id="KW-0804">Transcription</keyword>
<dbReference type="Proteomes" id="UP000637267">
    <property type="component" value="Unassembled WGS sequence"/>
</dbReference>
<dbReference type="InterPro" id="IPR013324">
    <property type="entry name" value="RNA_pol_sigma_r3/r4-like"/>
</dbReference>
<evidence type="ECO:0000313" key="8">
    <source>
        <dbReference type="Proteomes" id="UP000637267"/>
    </source>
</evidence>
<dbReference type="NCBIfam" id="TIGR02937">
    <property type="entry name" value="sigma70-ECF"/>
    <property type="match status" value="1"/>
</dbReference>
<proteinExistence type="inferred from homology"/>
<evidence type="ECO:0000256" key="3">
    <source>
        <dbReference type="ARBA" id="ARBA00023082"/>
    </source>
</evidence>
<name>A0ABQ2P4T8_9NEIS</name>
<evidence type="ECO:0000259" key="5">
    <source>
        <dbReference type="Pfam" id="PF04542"/>
    </source>
</evidence>
<dbReference type="PANTHER" id="PTHR43133:SF51">
    <property type="entry name" value="RNA POLYMERASE SIGMA FACTOR"/>
    <property type="match status" value="1"/>
</dbReference>
<reference evidence="8" key="1">
    <citation type="journal article" date="2019" name="Int. J. Syst. Evol. Microbiol.">
        <title>The Global Catalogue of Microorganisms (GCM) 10K type strain sequencing project: providing services to taxonomists for standard genome sequencing and annotation.</title>
        <authorList>
            <consortium name="The Broad Institute Genomics Platform"/>
            <consortium name="The Broad Institute Genome Sequencing Center for Infectious Disease"/>
            <person name="Wu L."/>
            <person name="Ma J."/>
        </authorList>
    </citation>
    <scope>NUCLEOTIDE SEQUENCE [LARGE SCALE GENOMIC DNA]</scope>
    <source>
        <strain evidence="8">CGMCC 1.8859</strain>
    </source>
</reference>
<accession>A0ABQ2P4T8</accession>
<evidence type="ECO:0000256" key="1">
    <source>
        <dbReference type="ARBA" id="ARBA00010641"/>
    </source>
</evidence>
<feature type="domain" description="RNA polymerase sigma-70 region 2" evidence="5">
    <location>
        <begin position="19"/>
        <end position="80"/>
    </location>
</feature>
<feature type="domain" description="RNA polymerase sigma factor 70 region 4 type 2" evidence="6">
    <location>
        <begin position="113"/>
        <end position="165"/>
    </location>
</feature>
<dbReference type="InterPro" id="IPR013249">
    <property type="entry name" value="RNA_pol_sigma70_r4_t2"/>
</dbReference>
<dbReference type="InterPro" id="IPR013325">
    <property type="entry name" value="RNA_pol_sigma_r2"/>
</dbReference>
<dbReference type="Pfam" id="PF04542">
    <property type="entry name" value="Sigma70_r2"/>
    <property type="match status" value="1"/>
</dbReference>
<dbReference type="InterPro" id="IPR039425">
    <property type="entry name" value="RNA_pol_sigma-70-like"/>
</dbReference>
<dbReference type="InterPro" id="IPR007627">
    <property type="entry name" value="RNA_pol_sigma70_r2"/>
</dbReference>
<dbReference type="EMBL" id="BMLX01000001">
    <property type="protein sequence ID" value="GGP18366.1"/>
    <property type="molecule type" value="Genomic_DNA"/>
</dbReference>
<keyword evidence="2" id="KW-0805">Transcription regulation</keyword>
<dbReference type="Gene3D" id="1.10.10.10">
    <property type="entry name" value="Winged helix-like DNA-binding domain superfamily/Winged helix DNA-binding domain"/>
    <property type="match status" value="1"/>
</dbReference>
<dbReference type="CDD" id="cd06171">
    <property type="entry name" value="Sigma70_r4"/>
    <property type="match status" value="1"/>
</dbReference>
<dbReference type="Pfam" id="PF08281">
    <property type="entry name" value="Sigma70_r4_2"/>
    <property type="match status" value="1"/>
</dbReference>
<evidence type="ECO:0008006" key="9">
    <source>
        <dbReference type="Google" id="ProtNLM"/>
    </source>
</evidence>
<keyword evidence="8" id="KW-1185">Reference proteome</keyword>
<organism evidence="7 8">
    <name type="scientific">Silvimonas iriomotensis</name>
    <dbReference type="NCBI Taxonomy" id="449662"/>
    <lineage>
        <taxon>Bacteria</taxon>
        <taxon>Pseudomonadati</taxon>
        <taxon>Pseudomonadota</taxon>
        <taxon>Betaproteobacteria</taxon>
        <taxon>Neisseriales</taxon>
        <taxon>Chitinibacteraceae</taxon>
        <taxon>Silvimonas</taxon>
    </lineage>
</organism>
<keyword evidence="3" id="KW-0731">Sigma factor</keyword>
<comment type="similarity">
    <text evidence="1">Belongs to the sigma-70 factor family. ECF subfamily.</text>
</comment>
<sequence>MNAPMPPDKKTRFEQLALPHLNRVWQLARWLARNDAQAQEVVQEAWLRAWRYFDGFNGTAEDARAWLLAIVRNAFYDSVAARPETEPLDEAGPDAVDWRFNPEILAARADARRVLEQALRQLPVAYREMIVLRELAECSYEEIATLTGLPPGTVMSRLSRARSQLAQLLGAAQPGTTR</sequence>
<evidence type="ECO:0000313" key="7">
    <source>
        <dbReference type="EMBL" id="GGP18366.1"/>
    </source>
</evidence>
<evidence type="ECO:0000259" key="6">
    <source>
        <dbReference type="Pfam" id="PF08281"/>
    </source>
</evidence>
<dbReference type="PANTHER" id="PTHR43133">
    <property type="entry name" value="RNA POLYMERASE ECF-TYPE SIGMA FACTO"/>
    <property type="match status" value="1"/>
</dbReference>
<evidence type="ECO:0000256" key="4">
    <source>
        <dbReference type="ARBA" id="ARBA00023163"/>
    </source>
</evidence>
<dbReference type="SUPFAM" id="SSF88659">
    <property type="entry name" value="Sigma3 and sigma4 domains of RNA polymerase sigma factors"/>
    <property type="match status" value="1"/>
</dbReference>
<dbReference type="InterPro" id="IPR014284">
    <property type="entry name" value="RNA_pol_sigma-70_dom"/>
</dbReference>
<gene>
    <name evidence="7" type="ORF">GCM10010970_04570</name>
</gene>